<dbReference type="WBParaSite" id="nRc.2.0.1.t00527-RA">
    <property type="protein sequence ID" value="nRc.2.0.1.t00527-RA"/>
    <property type="gene ID" value="nRc.2.0.1.g00527"/>
</dbReference>
<protein>
    <submittedName>
        <fullName evidence="2">Uncharacterized protein</fullName>
    </submittedName>
</protein>
<organism evidence="1 2">
    <name type="scientific">Romanomermis culicivorax</name>
    <name type="common">Nematode worm</name>
    <dbReference type="NCBI Taxonomy" id="13658"/>
    <lineage>
        <taxon>Eukaryota</taxon>
        <taxon>Metazoa</taxon>
        <taxon>Ecdysozoa</taxon>
        <taxon>Nematoda</taxon>
        <taxon>Enoplea</taxon>
        <taxon>Dorylaimia</taxon>
        <taxon>Mermithida</taxon>
        <taxon>Mermithoidea</taxon>
        <taxon>Mermithidae</taxon>
        <taxon>Romanomermis</taxon>
    </lineage>
</organism>
<evidence type="ECO:0000313" key="1">
    <source>
        <dbReference type="Proteomes" id="UP000887565"/>
    </source>
</evidence>
<evidence type="ECO:0000313" key="2">
    <source>
        <dbReference type="WBParaSite" id="nRc.2.0.1.t00527-RA"/>
    </source>
</evidence>
<keyword evidence="1" id="KW-1185">Reference proteome</keyword>
<dbReference type="AlphaFoldDB" id="A0A915HEP4"/>
<proteinExistence type="predicted"/>
<sequence length="93" mass="10552">MPLFYQLTIPEQAKDFTNIQQLTNAIAKACSIINATKAEIGTVDCPILLNQVEPETPVQDQSPQLQLRTEMLLEQLIQCWDGNHEERQFPTTP</sequence>
<reference evidence="2" key="1">
    <citation type="submission" date="2022-11" db="UniProtKB">
        <authorList>
            <consortium name="WormBaseParasite"/>
        </authorList>
    </citation>
    <scope>IDENTIFICATION</scope>
</reference>
<accession>A0A915HEP4</accession>
<name>A0A915HEP4_ROMCU</name>
<dbReference type="Proteomes" id="UP000887565">
    <property type="component" value="Unplaced"/>
</dbReference>